<evidence type="ECO:0000313" key="5">
    <source>
        <dbReference type="EnsemblMetazoa" id="MESCA010980-PA"/>
    </source>
</evidence>
<dbReference type="PANTHER" id="PTHR46594:SF4">
    <property type="entry name" value="P-TYPE CATION-TRANSPORTING ATPASE"/>
    <property type="match status" value="1"/>
</dbReference>
<keyword evidence="6" id="KW-1185">Reference proteome</keyword>
<dbReference type="InterPro" id="IPR006122">
    <property type="entry name" value="HMA_Cu_ion-bd"/>
</dbReference>
<evidence type="ECO:0000313" key="6">
    <source>
        <dbReference type="Proteomes" id="UP000015102"/>
    </source>
</evidence>
<dbReference type="EnsemblMetazoa" id="MESCA010980-RA">
    <property type="protein sequence ID" value="MESCA010980-PA"/>
    <property type="gene ID" value="MESCA010980"/>
</dbReference>
<dbReference type="STRING" id="36166.T1H3Y3"/>
<dbReference type="PANTHER" id="PTHR46594">
    <property type="entry name" value="P-TYPE CATION-TRANSPORTING ATPASE"/>
    <property type="match status" value="1"/>
</dbReference>
<dbReference type="OMA" id="MTCMNCV"/>
<keyword evidence="2" id="KW-0187">Copper transport</keyword>
<keyword evidence="2" id="KW-0813">Transport</keyword>
<dbReference type="NCBIfam" id="TIGR00003">
    <property type="entry name" value="copper ion binding protein"/>
    <property type="match status" value="3"/>
</dbReference>
<evidence type="ECO:0000259" key="4">
    <source>
        <dbReference type="PROSITE" id="PS50846"/>
    </source>
</evidence>
<dbReference type="CDD" id="cd00371">
    <property type="entry name" value="HMA"/>
    <property type="match status" value="3"/>
</dbReference>
<keyword evidence="1" id="KW-0479">Metal-binding</keyword>
<dbReference type="PROSITE" id="PS01047">
    <property type="entry name" value="HMA_1"/>
    <property type="match status" value="2"/>
</dbReference>
<dbReference type="SUPFAM" id="SSF55008">
    <property type="entry name" value="HMA, heavy metal-associated domain"/>
    <property type="match status" value="3"/>
</dbReference>
<dbReference type="EMBL" id="CAQQ02056121">
    <property type="status" value="NOT_ANNOTATED_CDS"/>
    <property type="molecule type" value="Genomic_DNA"/>
</dbReference>
<reference evidence="5" key="2">
    <citation type="submission" date="2015-06" db="UniProtKB">
        <authorList>
            <consortium name="EnsemblMetazoa"/>
        </authorList>
    </citation>
    <scope>IDENTIFICATION</scope>
</reference>
<organism evidence="5 6">
    <name type="scientific">Megaselia scalaris</name>
    <name type="common">Humpbacked fly</name>
    <name type="synonym">Phora scalaris</name>
    <dbReference type="NCBI Taxonomy" id="36166"/>
    <lineage>
        <taxon>Eukaryota</taxon>
        <taxon>Metazoa</taxon>
        <taxon>Ecdysozoa</taxon>
        <taxon>Arthropoda</taxon>
        <taxon>Hexapoda</taxon>
        <taxon>Insecta</taxon>
        <taxon>Pterygota</taxon>
        <taxon>Neoptera</taxon>
        <taxon>Endopterygota</taxon>
        <taxon>Diptera</taxon>
        <taxon>Brachycera</taxon>
        <taxon>Muscomorpha</taxon>
        <taxon>Platypezoidea</taxon>
        <taxon>Phoridae</taxon>
        <taxon>Megaseliini</taxon>
        <taxon>Megaselia</taxon>
    </lineage>
</organism>
<dbReference type="PROSITE" id="PS50846">
    <property type="entry name" value="HMA_2"/>
    <property type="match status" value="3"/>
</dbReference>
<dbReference type="GO" id="GO:0006825">
    <property type="term" value="P:copper ion transport"/>
    <property type="evidence" value="ECO:0007669"/>
    <property type="project" value="UniProtKB-KW"/>
</dbReference>
<feature type="domain" description="HMA" evidence="4">
    <location>
        <begin position="25"/>
        <end position="91"/>
    </location>
</feature>
<dbReference type="InterPro" id="IPR036163">
    <property type="entry name" value="HMA_dom_sf"/>
</dbReference>
<evidence type="ECO:0000256" key="2">
    <source>
        <dbReference type="ARBA" id="ARBA00022796"/>
    </source>
</evidence>
<dbReference type="AlphaFoldDB" id="T1H3Y3"/>
<feature type="domain" description="HMA" evidence="4">
    <location>
        <begin position="100"/>
        <end position="166"/>
    </location>
</feature>
<feature type="domain" description="HMA" evidence="4">
    <location>
        <begin position="194"/>
        <end position="260"/>
    </location>
</feature>
<dbReference type="GO" id="GO:0005507">
    <property type="term" value="F:copper ion binding"/>
    <property type="evidence" value="ECO:0007669"/>
    <property type="project" value="InterPro"/>
</dbReference>
<dbReference type="FunFam" id="3.30.70.100:FF:000001">
    <property type="entry name" value="ATPase copper transporting beta"/>
    <property type="match status" value="3"/>
</dbReference>
<name>T1H3Y3_MEGSC</name>
<dbReference type="HOGENOM" id="CLU_1015498_0_0_1"/>
<dbReference type="Gene3D" id="3.30.70.100">
    <property type="match status" value="3"/>
</dbReference>
<dbReference type="Pfam" id="PF00403">
    <property type="entry name" value="HMA"/>
    <property type="match status" value="3"/>
</dbReference>
<protein>
    <recommendedName>
        <fullName evidence="4">HMA domain-containing protein</fullName>
    </recommendedName>
</protein>
<evidence type="ECO:0000256" key="3">
    <source>
        <dbReference type="ARBA" id="ARBA00023008"/>
    </source>
</evidence>
<accession>T1H3Y3</accession>
<keyword evidence="2" id="KW-0406">Ion transport</keyword>
<dbReference type="InterPro" id="IPR017969">
    <property type="entry name" value="Heavy-metal-associated_CS"/>
</dbReference>
<reference evidence="6" key="1">
    <citation type="submission" date="2013-02" db="EMBL/GenBank/DDBJ databases">
        <authorList>
            <person name="Hughes D."/>
        </authorList>
    </citation>
    <scope>NUCLEOTIDE SEQUENCE</scope>
    <source>
        <strain>Durham</strain>
        <strain evidence="6">NC isolate 2 -- Noor lab</strain>
    </source>
</reference>
<proteinExistence type="predicted"/>
<evidence type="ECO:0000256" key="1">
    <source>
        <dbReference type="ARBA" id="ARBA00022723"/>
    </source>
</evidence>
<sequence length="271" mass="29863">MRLDKATPDLNNSNMEVCDKEDSKSFVSLNIFGMTCNSCVKNIKGKISELKGVYLIEINLNEKSGFVVFSPSQIDIDTVVSEIEEMGFDCTSNKILNNVSLFSTKVEGMTCNSCVQNIEENIFKQPGVVNIKVTLESKQADIIYQCSENSETNIKNAISDMGFVCDDITPKNQCISKILPKIQTENINIDDALKKCYLRINGMTCGSCVAAIEKHCTKIFGVHSIFVALLAAKAEVKYNPNEITPNEIALSISELGFETHVTEELGERCAG</sequence>
<dbReference type="Proteomes" id="UP000015102">
    <property type="component" value="Unassembled WGS sequence"/>
</dbReference>
<dbReference type="InterPro" id="IPR006121">
    <property type="entry name" value="HMA_dom"/>
</dbReference>
<keyword evidence="3" id="KW-0186">Copper</keyword>